<reference evidence="2" key="1">
    <citation type="submission" date="2021-11" db="EMBL/GenBank/DDBJ databases">
        <authorList>
            <consortium name="Genoscope - CEA"/>
            <person name="William W."/>
        </authorList>
    </citation>
    <scope>NUCLEOTIDE SEQUENCE</scope>
</reference>
<evidence type="ECO:0000313" key="2">
    <source>
        <dbReference type="EMBL" id="CAH0371672.1"/>
    </source>
</evidence>
<keyword evidence="1" id="KW-0732">Signal</keyword>
<protein>
    <recommendedName>
        <fullName evidence="4">Secreted protein</fullName>
    </recommendedName>
</protein>
<proteinExistence type="predicted"/>
<comment type="caution">
    <text evidence="2">The sequence shown here is derived from an EMBL/GenBank/DDBJ whole genome shotgun (WGS) entry which is preliminary data.</text>
</comment>
<evidence type="ECO:0000313" key="3">
    <source>
        <dbReference type="Proteomes" id="UP000789595"/>
    </source>
</evidence>
<name>A0A8J2SQ00_9STRA</name>
<sequence>MRALAVLAFAAACPRAAALVVYYNVFSKNVATAVEIVYEQLTELRAAPIWDDVEEIRYSTIGKGKMRNHVERICREVNATTCRRLGSHKTGHEERTLTPLHAFCTKNPEASVAYLHDKGSFRNVFNRSVRGRQKRLRQALLRGLGSVGCLAAITKGDACDVCSTHFTALPHQHTKGNMWLASCRYVATLLAPPSFQKGMDAYWGRLGFDKGGTLLGTPWVGTGRYAMEHWVHSHPSVRPCDVSEKPLETLEDMIQLASGGWDSSVATAAPRVDATHPGAGEALGERIRGPIPKNKRNFSTIVGEWQTLYGEVPPESSLLLRKYRQMYGVPAR</sequence>
<dbReference type="OrthoDB" id="45412at2759"/>
<organism evidence="2 3">
    <name type="scientific">Pelagomonas calceolata</name>
    <dbReference type="NCBI Taxonomy" id="35677"/>
    <lineage>
        <taxon>Eukaryota</taxon>
        <taxon>Sar</taxon>
        <taxon>Stramenopiles</taxon>
        <taxon>Ochrophyta</taxon>
        <taxon>Pelagophyceae</taxon>
        <taxon>Pelagomonadales</taxon>
        <taxon>Pelagomonadaceae</taxon>
        <taxon>Pelagomonas</taxon>
    </lineage>
</organism>
<accession>A0A8J2SQ00</accession>
<gene>
    <name evidence="2" type="ORF">PECAL_3P16240</name>
</gene>
<keyword evidence="3" id="KW-1185">Reference proteome</keyword>
<dbReference type="AlphaFoldDB" id="A0A8J2SQ00"/>
<dbReference type="EMBL" id="CAKKNE010000003">
    <property type="protein sequence ID" value="CAH0371672.1"/>
    <property type="molecule type" value="Genomic_DNA"/>
</dbReference>
<feature type="chain" id="PRO_5035298445" description="Secreted protein" evidence="1">
    <location>
        <begin position="19"/>
        <end position="332"/>
    </location>
</feature>
<evidence type="ECO:0000256" key="1">
    <source>
        <dbReference type="SAM" id="SignalP"/>
    </source>
</evidence>
<evidence type="ECO:0008006" key="4">
    <source>
        <dbReference type="Google" id="ProtNLM"/>
    </source>
</evidence>
<feature type="signal peptide" evidence="1">
    <location>
        <begin position="1"/>
        <end position="18"/>
    </location>
</feature>
<dbReference type="Proteomes" id="UP000789595">
    <property type="component" value="Unassembled WGS sequence"/>
</dbReference>